<dbReference type="GO" id="GO:0004553">
    <property type="term" value="F:hydrolase activity, hydrolyzing O-glycosyl compounds"/>
    <property type="evidence" value="ECO:0007669"/>
    <property type="project" value="InterPro"/>
</dbReference>
<dbReference type="AlphaFoldDB" id="A0A1V9GD20"/>
<dbReference type="InterPro" id="IPR010502">
    <property type="entry name" value="Carb-bd_dom_fam9"/>
</dbReference>
<organism evidence="2 3">
    <name type="scientific">Niastella populi</name>
    <dbReference type="NCBI Taxonomy" id="550983"/>
    <lineage>
        <taxon>Bacteria</taxon>
        <taxon>Pseudomonadati</taxon>
        <taxon>Bacteroidota</taxon>
        <taxon>Chitinophagia</taxon>
        <taxon>Chitinophagales</taxon>
        <taxon>Chitinophagaceae</taxon>
        <taxon>Niastella</taxon>
    </lineage>
</organism>
<dbReference type="Pfam" id="PF16011">
    <property type="entry name" value="CBM9_2"/>
    <property type="match status" value="1"/>
</dbReference>
<evidence type="ECO:0000313" key="2">
    <source>
        <dbReference type="EMBL" id="OQP68490.1"/>
    </source>
</evidence>
<comment type="caution">
    <text evidence="2">The sequence shown here is derived from an EMBL/GenBank/DDBJ whole genome shotgun (WGS) entry which is preliminary data.</text>
</comment>
<dbReference type="EMBL" id="LWBP01000001">
    <property type="protein sequence ID" value="OQP68490.1"/>
    <property type="molecule type" value="Genomic_DNA"/>
</dbReference>
<evidence type="ECO:0000259" key="1">
    <source>
        <dbReference type="Pfam" id="PF16011"/>
    </source>
</evidence>
<reference evidence="3" key="1">
    <citation type="submission" date="2016-04" db="EMBL/GenBank/DDBJ databases">
        <authorList>
            <person name="Chen L."/>
            <person name="Zhuang W."/>
            <person name="Wang G."/>
        </authorList>
    </citation>
    <scope>NUCLEOTIDE SEQUENCE [LARGE SCALE GENOMIC DNA]</scope>
    <source>
        <strain evidence="3">208</strain>
    </source>
</reference>
<name>A0A1V9GD20_9BACT</name>
<accession>A0A1V9GD20</accession>
<gene>
    <name evidence="2" type="ORF">A4R26_01405</name>
</gene>
<dbReference type="SUPFAM" id="SSF49344">
    <property type="entry name" value="CBD9-like"/>
    <property type="match status" value="1"/>
</dbReference>
<dbReference type="OrthoDB" id="9801646at2"/>
<dbReference type="Proteomes" id="UP000192276">
    <property type="component" value="Unassembled WGS sequence"/>
</dbReference>
<dbReference type="GO" id="GO:0030246">
    <property type="term" value="F:carbohydrate binding"/>
    <property type="evidence" value="ECO:0007669"/>
    <property type="project" value="InterPro"/>
</dbReference>
<feature type="domain" description="Carbohydrate-binding" evidence="1">
    <location>
        <begin position="27"/>
        <end position="212"/>
    </location>
</feature>
<dbReference type="CDD" id="cd09620">
    <property type="entry name" value="CBM9_like_3"/>
    <property type="match status" value="1"/>
</dbReference>
<proteinExistence type="predicted"/>
<dbReference type="GO" id="GO:0016052">
    <property type="term" value="P:carbohydrate catabolic process"/>
    <property type="evidence" value="ECO:0007669"/>
    <property type="project" value="InterPro"/>
</dbReference>
<dbReference type="RefSeq" id="WP_081158959.1">
    <property type="nucleotide sequence ID" value="NZ_LWBP01000001.1"/>
</dbReference>
<evidence type="ECO:0000313" key="3">
    <source>
        <dbReference type="Proteomes" id="UP000192276"/>
    </source>
</evidence>
<sequence length="213" mass="24720">MSFLRVPYLYGIDQHTPLRDISPVLDSAPKQQLVYVPWADYPYHPDVQFAMAHGSDAVFIKYFVKEKTVRAVNNTLHSPVYKDSCVEFFIGFDDEPAYYNFEFNCIGAHLIGYGENNANRTLLPPGISQLIKYKAELTNDENQETIGWELTLMIPVAAFYFHNFQTLKGKNCVANFYKCGDELPEPHFVTWSNIQWPRPNFHLRQFFGTLEFE</sequence>
<protein>
    <recommendedName>
        <fullName evidence="1">Carbohydrate-binding domain-containing protein</fullName>
    </recommendedName>
</protein>
<keyword evidence="3" id="KW-1185">Reference proteome</keyword>
<dbReference type="Gene3D" id="2.60.40.1190">
    <property type="match status" value="1"/>
</dbReference>
<dbReference type="STRING" id="550983.A4R26_01405"/>